<feature type="domain" description="Response regulatory" evidence="4">
    <location>
        <begin position="47"/>
        <end position="115"/>
    </location>
</feature>
<dbReference type="Proteomes" id="UP000054549">
    <property type="component" value="Unassembled WGS sequence"/>
</dbReference>
<evidence type="ECO:0000256" key="2">
    <source>
        <dbReference type="ARBA" id="ARBA00023012"/>
    </source>
</evidence>
<sequence length="115" mass="12784">MIIDAAGNVSGNAHISDIPIVLLTFVAKVELVQHRQPVSAPNDVIFDILLAEDNLVNQKLAVKIPEEYRHSVEIAENGSLAVDDAYKARVLQTTPFDITLMDASMPFREVWKQRS</sequence>
<proteinExistence type="predicted"/>
<keyword evidence="1 3" id="KW-0597">Phosphoprotein</keyword>
<protein>
    <recommendedName>
        <fullName evidence="4">Response regulatory domain-containing protein</fullName>
    </recommendedName>
</protein>
<dbReference type="PANTHER" id="PTHR45339">
    <property type="entry name" value="HYBRID SIGNAL TRANSDUCTION HISTIDINE KINASE J"/>
    <property type="match status" value="1"/>
</dbReference>
<dbReference type="InterPro" id="IPR001789">
    <property type="entry name" value="Sig_transdc_resp-reg_receiver"/>
</dbReference>
<dbReference type="PROSITE" id="PS50110">
    <property type="entry name" value="RESPONSE_REGULATORY"/>
    <property type="match status" value="1"/>
</dbReference>
<dbReference type="EMBL" id="KN818233">
    <property type="protein sequence ID" value="KIL66947.1"/>
    <property type="molecule type" value="Genomic_DNA"/>
</dbReference>
<dbReference type="GO" id="GO:0000160">
    <property type="term" value="P:phosphorelay signal transduction system"/>
    <property type="evidence" value="ECO:0007669"/>
    <property type="project" value="UniProtKB-KW"/>
</dbReference>
<keyword evidence="6" id="KW-1185">Reference proteome</keyword>
<reference evidence="5 6" key="1">
    <citation type="submission" date="2014-04" db="EMBL/GenBank/DDBJ databases">
        <title>Evolutionary Origins and Diversification of the Mycorrhizal Mutualists.</title>
        <authorList>
            <consortium name="DOE Joint Genome Institute"/>
            <consortium name="Mycorrhizal Genomics Consortium"/>
            <person name="Kohler A."/>
            <person name="Kuo A."/>
            <person name="Nagy L.G."/>
            <person name="Floudas D."/>
            <person name="Copeland A."/>
            <person name="Barry K.W."/>
            <person name="Cichocki N."/>
            <person name="Veneault-Fourrey C."/>
            <person name="LaButti K."/>
            <person name="Lindquist E.A."/>
            <person name="Lipzen A."/>
            <person name="Lundell T."/>
            <person name="Morin E."/>
            <person name="Murat C."/>
            <person name="Riley R."/>
            <person name="Ohm R."/>
            <person name="Sun H."/>
            <person name="Tunlid A."/>
            <person name="Henrissat B."/>
            <person name="Grigoriev I.V."/>
            <person name="Hibbett D.S."/>
            <person name="Martin F."/>
        </authorList>
    </citation>
    <scope>NUCLEOTIDE SEQUENCE [LARGE SCALE GENOMIC DNA]</scope>
    <source>
        <strain evidence="5 6">Koide BX008</strain>
    </source>
</reference>
<gene>
    <name evidence="5" type="ORF">M378DRAFT_9651</name>
</gene>
<dbReference type="OrthoDB" id="3062807at2759"/>
<evidence type="ECO:0000313" key="6">
    <source>
        <dbReference type="Proteomes" id="UP000054549"/>
    </source>
</evidence>
<dbReference type="InParanoid" id="A0A0C2WYN7"/>
<dbReference type="HOGENOM" id="CLU_2108423_0_0_1"/>
<evidence type="ECO:0000313" key="5">
    <source>
        <dbReference type="EMBL" id="KIL66947.1"/>
    </source>
</evidence>
<feature type="modified residue" description="4-aspartylphosphate" evidence="3">
    <location>
        <position position="102"/>
    </location>
</feature>
<evidence type="ECO:0000256" key="3">
    <source>
        <dbReference type="PROSITE-ProRule" id="PRU00169"/>
    </source>
</evidence>
<dbReference type="STRING" id="946122.A0A0C2WYN7"/>
<dbReference type="SUPFAM" id="SSF52172">
    <property type="entry name" value="CheY-like"/>
    <property type="match status" value="1"/>
</dbReference>
<name>A0A0C2WYN7_AMAMK</name>
<dbReference type="InterPro" id="IPR011006">
    <property type="entry name" value="CheY-like_superfamily"/>
</dbReference>
<organism evidence="5 6">
    <name type="scientific">Amanita muscaria (strain Koide BX008)</name>
    <dbReference type="NCBI Taxonomy" id="946122"/>
    <lineage>
        <taxon>Eukaryota</taxon>
        <taxon>Fungi</taxon>
        <taxon>Dikarya</taxon>
        <taxon>Basidiomycota</taxon>
        <taxon>Agaricomycotina</taxon>
        <taxon>Agaricomycetes</taxon>
        <taxon>Agaricomycetidae</taxon>
        <taxon>Agaricales</taxon>
        <taxon>Pluteineae</taxon>
        <taxon>Amanitaceae</taxon>
        <taxon>Amanita</taxon>
    </lineage>
</organism>
<evidence type="ECO:0000256" key="1">
    <source>
        <dbReference type="ARBA" id="ARBA00022553"/>
    </source>
</evidence>
<dbReference type="Gene3D" id="3.40.50.2300">
    <property type="match status" value="1"/>
</dbReference>
<dbReference type="GO" id="GO:0004673">
    <property type="term" value="F:protein histidine kinase activity"/>
    <property type="evidence" value="ECO:0007669"/>
    <property type="project" value="TreeGrafter"/>
</dbReference>
<dbReference type="GO" id="GO:0071474">
    <property type="term" value="P:cellular hyperosmotic response"/>
    <property type="evidence" value="ECO:0007669"/>
    <property type="project" value="TreeGrafter"/>
</dbReference>
<dbReference type="AlphaFoldDB" id="A0A0C2WYN7"/>
<dbReference type="PANTHER" id="PTHR45339:SF1">
    <property type="entry name" value="HYBRID SIGNAL TRANSDUCTION HISTIDINE KINASE J"/>
    <property type="match status" value="1"/>
</dbReference>
<keyword evidence="2" id="KW-0902">Two-component regulatory system</keyword>
<accession>A0A0C2WYN7</accession>
<evidence type="ECO:0000259" key="4">
    <source>
        <dbReference type="PROSITE" id="PS50110"/>
    </source>
</evidence>